<dbReference type="AlphaFoldDB" id="A0A915K453"/>
<reference evidence="2" key="1">
    <citation type="submission" date="2022-11" db="UniProtKB">
        <authorList>
            <consortium name="WormBaseParasite"/>
        </authorList>
    </citation>
    <scope>IDENTIFICATION</scope>
</reference>
<keyword evidence="1" id="KW-1185">Reference proteome</keyword>
<name>A0A915K453_ROMCU</name>
<proteinExistence type="predicted"/>
<organism evidence="1 2">
    <name type="scientific">Romanomermis culicivorax</name>
    <name type="common">Nematode worm</name>
    <dbReference type="NCBI Taxonomy" id="13658"/>
    <lineage>
        <taxon>Eukaryota</taxon>
        <taxon>Metazoa</taxon>
        <taxon>Ecdysozoa</taxon>
        <taxon>Nematoda</taxon>
        <taxon>Enoplea</taxon>
        <taxon>Dorylaimia</taxon>
        <taxon>Mermithida</taxon>
        <taxon>Mermithoidea</taxon>
        <taxon>Mermithidae</taxon>
        <taxon>Romanomermis</taxon>
    </lineage>
</organism>
<protein>
    <submittedName>
        <fullName evidence="2">Uncharacterized protein</fullName>
    </submittedName>
</protein>
<dbReference type="WBParaSite" id="nRc.2.0.1.t32987-RA">
    <property type="protein sequence ID" value="nRc.2.0.1.t32987-RA"/>
    <property type="gene ID" value="nRc.2.0.1.g32987"/>
</dbReference>
<evidence type="ECO:0000313" key="1">
    <source>
        <dbReference type="Proteomes" id="UP000887565"/>
    </source>
</evidence>
<accession>A0A915K453</accession>
<dbReference type="Proteomes" id="UP000887565">
    <property type="component" value="Unplaced"/>
</dbReference>
<sequence length="64" mass="7030">MSEADKRSLQTCFEIKKFSVHINHLKNSLVTVLLDAVKAVSVFTSHKNMDLSKPADATISLSLA</sequence>
<evidence type="ECO:0000313" key="2">
    <source>
        <dbReference type="WBParaSite" id="nRc.2.0.1.t32987-RA"/>
    </source>
</evidence>